<dbReference type="EMBL" id="JBHMCY010000061">
    <property type="protein sequence ID" value="MFB9466159.1"/>
    <property type="molecule type" value="Genomic_DNA"/>
</dbReference>
<dbReference type="PANTHER" id="PTHR34861">
    <property type="match status" value="1"/>
</dbReference>
<comment type="caution">
    <text evidence="1">The sequence shown here is derived from an EMBL/GenBank/DDBJ whole genome shotgun (WGS) entry which is preliminary data.</text>
</comment>
<name>A0ABV5N7A6_9ACTN</name>
<dbReference type="Gene3D" id="3.50.30.50">
    <property type="entry name" value="Putative cyclase"/>
    <property type="match status" value="1"/>
</dbReference>
<dbReference type="SUPFAM" id="SSF102198">
    <property type="entry name" value="Putative cyclase"/>
    <property type="match status" value="1"/>
</dbReference>
<dbReference type="Proteomes" id="UP001589709">
    <property type="component" value="Unassembled WGS sequence"/>
</dbReference>
<protein>
    <submittedName>
        <fullName evidence="1">Cyclase family protein</fullName>
    </submittedName>
</protein>
<organism evidence="1 2">
    <name type="scientific">Streptomyces cinereospinus</name>
    <dbReference type="NCBI Taxonomy" id="285561"/>
    <lineage>
        <taxon>Bacteria</taxon>
        <taxon>Bacillati</taxon>
        <taxon>Actinomycetota</taxon>
        <taxon>Actinomycetes</taxon>
        <taxon>Kitasatosporales</taxon>
        <taxon>Streptomycetaceae</taxon>
        <taxon>Streptomyces</taxon>
    </lineage>
</organism>
<gene>
    <name evidence="1" type="ORF">ACFF45_26475</name>
</gene>
<accession>A0ABV5N7A6</accession>
<dbReference type="Pfam" id="PF04199">
    <property type="entry name" value="Cyclase"/>
    <property type="match status" value="1"/>
</dbReference>
<dbReference type="RefSeq" id="WP_381349007.1">
    <property type="nucleotide sequence ID" value="NZ_JBHMCY010000061.1"/>
</dbReference>
<reference evidence="1 2" key="1">
    <citation type="submission" date="2024-09" db="EMBL/GenBank/DDBJ databases">
        <authorList>
            <person name="Sun Q."/>
            <person name="Mori K."/>
        </authorList>
    </citation>
    <scope>NUCLEOTIDE SEQUENCE [LARGE SCALE GENOMIC DNA]</scope>
    <source>
        <strain evidence="1 2">JCM 6917</strain>
    </source>
</reference>
<sequence>MTETDLPTNWRRWGDTDQLGTLNLIDAAARARAAAEVRDARHVSLARPVDPIALTTGLGPVGSPATMPAGVLQAVNFNGAQPLAMTDTLVVNTHNAALTHLDAVAHIPVDGLVYPGVPVQDAVTPTGVAHGSADCFGAGVITRGVLLDLAPDGGSLAADRRVGATDLDAALQRADTPLHPGDAVALRGGWDTNQPLGQPVPGLDLSAVKWLDQHGVSVYLGDIGDSRPPAFPLPMHQVALARLGLPLVDAAGLDELAEVCAALGRFSFMLVLAPPRITGTTGLLVNPIAVF</sequence>
<evidence type="ECO:0000313" key="1">
    <source>
        <dbReference type="EMBL" id="MFB9466159.1"/>
    </source>
</evidence>
<evidence type="ECO:0000313" key="2">
    <source>
        <dbReference type="Proteomes" id="UP001589709"/>
    </source>
</evidence>
<dbReference type="InterPro" id="IPR037175">
    <property type="entry name" value="KFase_sf"/>
</dbReference>
<proteinExistence type="predicted"/>
<dbReference type="InterPro" id="IPR007325">
    <property type="entry name" value="KFase/CYL"/>
</dbReference>
<dbReference type="PANTHER" id="PTHR34861:SF10">
    <property type="entry name" value="CYCLASE"/>
    <property type="match status" value="1"/>
</dbReference>
<keyword evidence="2" id="KW-1185">Reference proteome</keyword>